<evidence type="ECO:0000256" key="7">
    <source>
        <dbReference type="HAMAP-Rule" id="MF_00536"/>
    </source>
</evidence>
<feature type="binding site" evidence="7">
    <location>
        <position position="272"/>
    </location>
    <ligand>
        <name>substrate</name>
    </ligand>
</feature>
<evidence type="ECO:0000256" key="4">
    <source>
        <dbReference type="ARBA" id="ARBA00023002"/>
    </source>
</evidence>
<dbReference type="GO" id="GO:0050570">
    <property type="term" value="F:4-hydroxythreonine-4-phosphate dehydrogenase activity"/>
    <property type="evidence" value="ECO:0007669"/>
    <property type="project" value="UniProtKB-UniRule"/>
</dbReference>
<keyword evidence="7" id="KW-0170">Cobalt</keyword>
<dbReference type="GO" id="GO:0042823">
    <property type="term" value="P:pyridoxal phosphate biosynthetic process"/>
    <property type="evidence" value="ECO:0007669"/>
    <property type="project" value="UniProtKB-UniRule"/>
</dbReference>
<keyword evidence="1 7" id="KW-0963">Cytoplasm</keyword>
<dbReference type="SUPFAM" id="SSF53659">
    <property type="entry name" value="Isocitrate/Isopropylmalate dehydrogenase-like"/>
    <property type="match status" value="1"/>
</dbReference>
<keyword evidence="7" id="KW-0460">Magnesium</keyword>
<dbReference type="PANTHER" id="PTHR30004">
    <property type="entry name" value="4-HYDROXYTHREONINE-4-PHOSPHATE DEHYDROGENASE"/>
    <property type="match status" value="1"/>
</dbReference>
<dbReference type="GO" id="GO:0051287">
    <property type="term" value="F:NAD binding"/>
    <property type="evidence" value="ECO:0007669"/>
    <property type="project" value="InterPro"/>
</dbReference>
<dbReference type="EMBL" id="QJJM01000006">
    <property type="protein sequence ID" value="PXW76101.1"/>
    <property type="molecule type" value="Genomic_DNA"/>
</dbReference>
<dbReference type="Gene3D" id="3.40.718.10">
    <property type="entry name" value="Isopropylmalate Dehydrogenase"/>
    <property type="match status" value="1"/>
</dbReference>
<feature type="binding site" evidence="7">
    <location>
        <position position="164"/>
    </location>
    <ligand>
        <name>a divalent metal cation</name>
        <dbReference type="ChEBI" id="CHEBI:60240"/>
        <note>ligand shared between dimeric partners</note>
    </ligand>
</feature>
<dbReference type="NCBIfam" id="NF003699">
    <property type="entry name" value="PRK05312.1"/>
    <property type="match status" value="1"/>
</dbReference>
<keyword evidence="9" id="KW-1185">Reference proteome</keyword>
<dbReference type="RefSeq" id="WP_110298757.1">
    <property type="nucleotide sequence ID" value="NZ_QJJM01000006.1"/>
</dbReference>
<accession>A0A2V3V5F0</accession>
<protein>
    <recommendedName>
        <fullName evidence="7">4-hydroxythreonine-4-phosphate dehydrogenase</fullName>
        <ecNumber evidence="7">1.1.1.262</ecNumber>
    </recommendedName>
    <alternativeName>
        <fullName evidence="7">4-(phosphohydroxy)-L-threonine dehydrogenase</fullName>
    </alternativeName>
</protein>
<keyword evidence="4 7" id="KW-0560">Oxidoreductase</keyword>
<evidence type="ECO:0000256" key="6">
    <source>
        <dbReference type="ARBA" id="ARBA00023096"/>
    </source>
</evidence>
<evidence type="ECO:0000256" key="5">
    <source>
        <dbReference type="ARBA" id="ARBA00023027"/>
    </source>
</evidence>
<dbReference type="InterPro" id="IPR005255">
    <property type="entry name" value="PdxA_fam"/>
</dbReference>
<keyword evidence="3 7" id="KW-0521">NADP</keyword>
<keyword evidence="6 7" id="KW-0664">Pyridoxine biosynthesis</keyword>
<dbReference type="GO" id="GO:0005737">
    <property type="term" value="C:cytoplasm"/>
    <property type="evidence" value="ECO:0007669"/>
    <property type="project" value="UniProtKB-SubCell"/>
</dbReference>
<evidence type="ECO:0000256" key="2">
    <source>
        <dbReference type="ARBA" id="ARBA00022723"/>
    </source>
</evidence>
<dbReference type="HAMAP" id="MF_00536">
    <property type="entry name" value="PdxA"/>
    <property type="match status" value="1"/>
</dbReference>
<evidence type="ECO:0000256" key="1">
    <source>
        <dbReference type="ARBA" id="ARBA00022490"/>
    </source>
</evidence>
<dbReference type="GO" id="GO:0050897">
    <property type="term" value="F:cobalt ion binding"/>
    <property type="evidence" value="ECO:0007669"/>
    <property type="project" value="UniProtKB-UniRule"/>
</dbReference>
<feature type="binding site" evidence="7">
    <location>
        <position position="281"/>
    </location>
    <ligand>
        <name>substrate</name>
    </ligand>
</feature>
<feature type="binding site" evidence="7">
    <location>
        <position position="264"/>
    </location>
    <ligand>
        <name>a divalent metal cation</name>
        <dbReference type="ChEBI" id="CHEBI:60240"/>
        <note>ligand shared between dimeric partners</note>
    </ligand>
</feature>
<dbReference type="GO" id="GO:0008615">
    <property type="term" value="P:pyridoxine biosynthetic process"/>
    <property type="evidence" value="ECO:0007669"/>
    <property type="project" value="UniProtKB-UniRule"/>
</dbReference>
<organism evidence="8 9">
    <name type="scientific">Blastomonas natatoria</name>
    <dbReference type="NCBI Taxonomy" id="34015"/>
    <lineage>
        <taxon>Bacteria</taxon>
        <taxon>Pseudomonadati</taxon>
        <taxon>Pseudomonadota</taxon>
        <taxon>Alphaproteobacteria</taxon>
        <taxon>Sphingomonadales</taxon>
        <taxon>Sphingomonadaceae</taxon>
        <taxon>Blastomonas</taxon>
    </lineage>
</organism>
<dbReference type="EC" id="1.1.1.262" evidence="7"/>
<feature type="binding site" evidence="7">
    <location>
        <position position="290"/>
    </location>
    <ligand>
        <name>substrate</name>
    </ligand>
</feature>
<dbReference type="OrthoDB" id="9801783at2"/>
<dbReference type="Proteomes" id="UP000248014">
    <property type="component" value="Unassembled WGS sequence"/>
</dbReference>
<evidence type="ECO:0000313" key="9">
    <source>
        <dbReference type="Proteomes" id="UP000248014"/>
    </source>
</evidence>
<comment type="subunit">
    <text evidence="7">Homodimer.</text>
</comment>
<comment type="similarity">
    <text evidence="7">Belongs to the PdxA family.</text>
</comment>
<dbReference type="Pfam" id="PF04166">
    <property type="entry name" value="PdxA"/>
    <property type="match status" value="1"/>
</dbReference>
<comment type="catalytic activity">
    <reaction evidence="7">
        <text>4-(phosphooxy)-L-threonine + NAD(+) = 3-amino-2-oxopropyl phosphate + CO2 + NADH</text>
        <dbReference type="Rhea" id="RHEA:32275"/>
        <dbReference type="ChEBI" id="CHEBI:16526"/>
        <dbReference type="ChEBI" id="CHEBI:57279"/>
        <dbReference type="ChEBI" id="CHEBI:57540"/>
        <dbReference type="ChEBI" id="CHEBI:57945"/>
        <dbReference type="ChEBI" id="CHEBI:58452"/>
        <dbReference type="EC" id="1.1.1.262"/>
    </reaction>
</comment>
<dbReference type="GO" id="GO:0000287">
    <property type="term" value="F:magnesium ion binding"/>
    <property type="evidence" value="ECO:0007669"/>
    <property type="project" value="UniProtKB-UniRule"/>
</dbReference>
<comment type="cofactor">
    <cofactor evidence="7">
        <name>Zn(2+)</name>
        <dbReference type="ChEBI" id="CHEBI:29105"/>
    </cofactor>
    <cofactor evidence="7">
        <name>Mg(2+)</name>
        <dbReference type="ChEBI" id="CHEBI:18420"/>
    </cofactor>
    <cofactor evidence="7">
        <name>Co(2+)</name>
        <dbReference type="ChEBI" id="CHEBI:48828"/>
    </cofactor>
    <text evidence="7">Binds 1 divalent metal cation per subunit. Can use ions such as Zn(2+), Mg(2+) or Co(2+).</text>
</comment>
<sequence>MTRLLGISSGDPAGIGPEIIGKSWDARAIEGLTPFFAVGDPRAFEAVWSGPIRVIADPGEAHETFETALPVLPVIDSGTVVPGEPDLDGARCALQALEMGVGLARAGTTCGIVTGPISKIQLQKVGFHFPGQTEFIAEACGVGRQNVAMLLAGPDLRVVPITVHIGLAEVPAALSVDLIVNRARAAAKGMARNFGIDPPRLAIAGLNPHAGEQGSMGSEEADIIQPAIDILRAEGFLVSGPLPADTMFHAAARARYDVALCQYHDQALIPIKALHFDDAVNMTLGLPIVRTSPDHGTAFDIAGKGLASPRSMIAAIRMAAHAFDHRQTYDG</sequence>
<dbReference type="PANTHER" id="PTHR30004:SF6">
    <property type="entry name" value="D-THREONATE 4-PHOSPHATE DEHYDROGENASE"/>
    <property type="match status" value="1"/>
</dbReference>
<comment type="subcellular location">
    <subcellularLocation>
        <location evidence="7">Cytoplasm</location>
    </subcellularLocation>
</comment>
<dbReference type="UniPathway" id="UPA00244">
    <property type="reaction ID" value="UER00312"/>
</dbReference>
<comment type="caution">
    <text evidence="8">The sequence shown here is derived from an EMBL/GenBank/DDBJ whole genome shotgun (WGS) entry which is preliminary data.</text>
</comment>
<comment type="miscellaneous">
    <text evidence="7">The active site is located at the dimer interface.</text>
</comment>
<dbReference type="AlphaFoldDB" id="A0A2V3V5F0"/>
<evidence type="ECO:0000313" key="8">
    <source>
        <dbReference type="EMBL" id="PXW76101.1"/>
    </source>
</evidence>
<feature type="binding site" evidence="7">
    <location>
        <position position="209"/>
    </location>
    <ligand>
        <name>a divalent metal cation</name>
        <dbReference type="ChEBI" id="CHEBI:60240"/>
        <note>ligand shared between dimeric partners</note>
    </ligand>
</feature>
<keyword evidence="7" id="KW-0862">Zinc</keyword>
<keyword evidence="5 7" id="KW-0520">NAD</keyword>
<comment type="function">
    <text evidence="7">Catalyzes the NAD(P)-dependent oxidation of 4-(phosphooxy)-L-threonine (HTP) into 2-amino-3-oxo-4-(phosphooxy)butyric acid which spontaneously decarboxylates to form 3-amino-2-oxopropyl phosphate (AHAP).</text>
</comment>
<comment type="pathway">
    <text evidence="7">Cofactor biosynthesis; pyridoxine 5'-phosphate biosynthesis; pyridoxine 5'-phosphate from D-erythrose 4-phosphate: step 4/5.</text>
</comment>
<dbReference type="GO" id="GO:0008270">
    <property type="term" value="F:zinc ion binding"/>
    <property type="evidence" value="ECO:0007669"/>
    <property type="project" value="UniProtKB-UniRule"/>
</dbReference>
<evidence type="ECO:0000256" key="3">
    <source>
        <dbReference type="ARBA" id="ARBA00022857"/>
    </source>
</evidence>
<dbReference type="NCBIfam" id="TIGR00557">
    <property type="entry name" value="pdxA"/>
    <property type="match status" value="1"/>
</dbReference>
<comment type="caution">
    <text evidence="7">Lacks conserved residue(s) required for the propagation of feature annotation.</text>
</comment>
<keyword evidence="2 7" id="KW-0479">Metal-binding</keyword>
<gene>
    <name evidence="7" type="primary">pdxA</name>
    <name evidence="8" type="ORF">C7451_106267</name>
</gene>
<reference evidence="8 9" key="1">
    <citation type="submission" date="2018-05" db="EMBL/GenBank/DDBJ databases">
        <title>Genomic Encyclopedia of Type Strains, Phase IV (KMG-IV): sequencing the most valuable type-strain genomes for metagenomic binning, comparative biology and taxonomic classification.</title>
        <authorList>
            <person name="Goeker M."/>
        </authorList>
    </citation>
    <scope>NUCLEOTIDE SEQUENCE [LARGE SCALE GENOMIC DNA]</scope>
    <source>
        <strain evidence="8 9">DSM 3183</strain>
    </source>
</reference>
<name>A0A2V3V5F0_9SPHN</name>
<proteinExistence type="inferred from homology"/>
<dbReference type="InterPro" id="IPR037510">
    <property type="entry name" value="PdxA"/>
</dbReference>
<feature type="binding site" evidence="7">
    <location>
        <position position="133"/>
    </location>
    <ligand>
        <name>substrate</name>
    </ligand>
</feature>